<name>X5GVS1_9RICK</name>
<dbReference type="OrthoDB" id="9810880at2"/>
<organism evidence="4 5">
    <name type="scientific">Neorickettsia helminthoeca str. Oregon</name>
    <dbReference type="NCBI Taxonomy" id="1286528"/>
    <lineage>
        <taxon>Bacteria</taxon>
        <taxon>Pseudomonadati</taxon>
        <taxon>Pseudomonadota</taxon>
        <taxon>Alphaproteobacteria</taxon>
        <taxon>Rickettsiales</taxon>
        <taxon>Anaplasmataceae</taxon>
        <taxon>Neorickettsia</taxon>
    </lineage>
</organism>
<dbReference type="KEGG" id="nhm:NHE_0202"/>
<dbReference type="InterPro" id="IPR022998">
    <property type="entry name" value="ThiamineP_synth_TenI"/>
</dbReference>
<evidence type="ECO:0000313" key="4">
    <source>
        <dbReference type="EMBL" id="AHX11167.1"/>
    </source>
</evidence>
<keyword evidence="2" id="KW-0784">Thiamine biosynthesis</keyword>
<dbReference type="GO" id="GO:0005737">
    <property type="term" value="C:cytoplasm"/>
    <property type="evidence" value="ECO:0007669"/>
    <property type="project" value="TreeGrafter"/>
</dbReference>
<dbReference type="RefSeq" id="WP_038558968.1">
    <property type="nucleotide sequence ID" value="NZ_CP007481.1"/>
</dbReference>
<keyword evidence="5" id="KW-1185">Reference proteome</keyword>
<dbReference type="Gene3D" id="3.20.20.70">
    <property type="entry name" value="Aldolase class I"/>
    <property type="match status" value="1"/>
</dbReference>
<dbReference type="EMBL" id="CP007481">
    <property type="protein sequence ID" value="AHX11167.1"/>
    <property type="molecule type" value="Genomic_DNA"/>
</dbReference>
<feature type="domain" description="Thiamine phosphate synthase/TenI" evidence="3">
    <location>
        <begin position="33"/>
        <end position="185"/>
    </location>
</feature>
<dbReference type="SUPFAM" id="SSF51391">
    <property type="entry name" value="Thiamin phosphate synthase"/>
    <property type="match status" value="1"/>
</dbReference>
<dbReference type="Proteomes" id="UP000023755">
    <property type="component" value="Chromosome"/>
</dbReference>
<dbReference type="InterPro" id="IPR036206">
    <property type="entry name" value="ThiamineP_synth_sf"/>
</dbReference>
<reference evidence="4 5" key="1">
    <citation type="submission" date="2014-03" db="EMBL/GenBank/DDBJ databases">
        <title>Sequencing and Comparison of Genomes and Transcriptome Profiles of Human Ehrlichiosis Agents.</title>
        <authorList>
            <person name="Lin M."/>
            <person name="Daugherty S.C."/>
            <person name="Nagaraj S."/>
            <person name="Cheng Z."/>
            <person name="Xiong Q."/>
            <person name="Lin F.-Y."/>
            <person name="Sengamalay N."/>
            <person name="Ott S."/>
            <person name="Godinez A."/>
            <person name="Tallon L.J."/>
            <person name="Sadzewicz L."/>
            <person name="Fraser C.M."/>
            <person name="Dunning Hotopp J.C."/>
            <person name="Rikihisa Y."/>
        </authorList>
    </citation>
    <scope>NUCLEOTIDE SEQUENCE [LARGE SCALE GENOMIC DNA]</scope>
    <source>
        <strain evidence="4 5">Oregon</strain>
    </source>
</reference>
<gene>
    <name evidence="4" type="ORF">NHE_0202</name>
</gene>
<comment type="pathway">
    <text evidence="1">Cofactor biosynthesis; thiamine diphosphate biosynthesis.</text>
</comment>
<dbReference type="STRING" id="1286528.NHE_0202"/>
<evidence type="ECO:0000313" key="5">
    <source>
        <dbReference type="Proteomes" id="UP000023755"/>
    </source>
</evidence>
<sequence length="206" mass="23472">MLNKKLLYILSPNRFLRVKEFIALERIFREFSAYLYAFQLRIKDRESLMKAIPTFLVLCKEYMIPLVINDFPDLVTEFNADGVHIGESDSIFEDCRSLLPKEKIIGVSCYADVGKAEMYKSASYVSFGCFFESATKPNPVARATVTVLEEWKSLGYQTPCVCIGGINNDNFMSLIHAGADIVAISGYLWESASPYERFIELIRELQ</sequence>
<dbReference type="Pfam" id="PF02581">
    <property type="entry name" value="TMP-TENI"/>
    <property type="match status" value="1"/>
</dbReference>
<evidence type="ECO:0000259" key="3">
    <source>
        <dbReference type="Pfam" id="PF02581"/>
    </source>
</evidence>
<dbReference type="AlphaFoldDB" id="X5GVS1"/>
<dbReference type="GO" id="GO:0004789">
    <property type="term" value="F:thiamine-phosphate diphosphorylase activity"/>
    <property type="evidence" value="ECO:0007669"/>
    <property type="project" value="TreeGrafter"/>
</dbReference>
<dbReference type="PANTHER" id="PTHR20857">
    <property type="entry name" value="THIAMINE-PHOSPHATE PYROPHOSPHORYLASE"/>
    <property type="match status" value="1"/>
</dbReference>
<dbReference type="PANTHER" id="PTHR20857:SF15">
    <property type="entry name" value="THIAMINE-PHOSPHATE SYNTHASE"/>
    <property type="match status" value="1"/>
</dbReference>
<dbReference type="HOGENOM" id="CLU_018272_3_1_5"/>
<evidence type="ECO:0000256" key="2">
    <source>
        <dbReference type="ARBA" id="ARBA00022977"/>
    </source>
</evidence>
<dbReference type="CDD" id="cd00564">
    <property type="entry name" value="TMP_TenI"/>
    <property type="match status" value="1"/>
</dbReference>
<protein>
    <submittedName>
        <fullName evidence="4">Thiamine monophosphate synthase/TENI family protein</fullName>
    </submittedName>
</protein>
<dbReference type="InterPro" id="IPR013785">
    <property type="entry name" value="Aldolase_TIM"/>
</dbReference>
<proteinExistence type="predicted"/>
<accession>X5GVS1</accession>
<dbReference type="GO" id="GO:0009228">
    <property type="term" value="P:thiamine biosynthetic process"/>
    <property type="evidence" value="ECO:0007669"/>
    <property type="project" value="UniProtKB-KW"/>
</dbReference>
<evidence type="ECO:0000256" key="1">
    <source>
        <dbReference type="ARBA" id="ARBA00004948"/>
    </source>
</evidence>